<protein>
    <submittedName>
        <fullName evidence="1">Uncharacterized protein</fullName>
    </submittedName>
</protein>
<evidence type="ECO:0000313" key="2">
    <source>
        <dbReference type="Proteomes" id="UP001432027"/>
    </source>
</evidence>
<organism evidence="1 2">
    <name type="scientific">Pristionchus entomophagus</name>
    <dbReference type="NCBI Taxonomy" id="358040"/>
    <lineage>
        <taxon>Eukaryota</taxon>
        <taxon>Metazoa</taxon>
        <taxon>Ecdysozoa</taxon>
        <taxon>Nematoda</taxon>
        <taxon>Chromadorea</taxon>
        <taxon>Rhabditida</taxon>
        <taxon>Rhabditina</taxon>
        <taxon>Diplogasteromorpha</taxon>
        <taxon>Diplogasteroidea</taxon>
        <taxon>Neodiplogasteridae</taxon>
        <taxon>Pristionchus</taxon>
    </lineage>
</organism>
<keyword evidence="2" id="KW-1185">Reference proteome</keyword>
<name>A0AAV5TVQ6_9BILA</name>
<proteinExistence type="predicted"/>
<accession>A0AAV5TVQ6</accession>
<feature type="non-terminal residue" evidence="1">
    <location>
        <position position="1"/>
    </location>
</feature>
<reference evidence="1" key="1">
    <citation type="submission" date="2023-10" db="EMBL/GenBank/DDBJ databases">
        <title>Genome assembly of Pristionchus species.</title>
        <authorList>
            <person name="Yoshida K."/>
            <person name="Sommer R.J."/>
        </authorList>
    </citation>
    <scope>NUCLEOTIDE SEQUENCE</scope>
    <source>
        <strain evidence="1">RS0144</strain>
    </source>
</reference>
<gene>
    <name evidence="1" type="ORF">PENTCL1PPCAC_20631</name>
</gene>
<dbReference type="Proteomes" id="UP001432027">
    <property type="component" value="Unassembled WGS sequence"/>
</dbReference>
<comment type="caution">
    <text evidence="1">The sequence shown here is derived from an EMBL/GenBank/DDBJ whole genome shotgun (WGS) entry which is preliminary data.</text>
</comment>
<dbReference type="EMBL" id="BTSX01000005">
    <property type="protein sequence ID" value="GMS98457.1"/>
    <property type="molecule type" value="Genomic_DNA"/>
</dbReference>
<evidence type="ECO:0000313" key="1">
    <source>
        <dbReference type="EMBL" id="GMS98457.1"/>
    </source>
</evidence>
<dbReference type="AlphaFoldDB" id="A0AAV5TVQ6"/>
<sequence length="159" mass="17729">FEGFQLFGGHFYTMHLEDVPSTVKVGEVLLEYQRSNLNVNLGDVDHVVRVQPHDEFGEFLGFLGGIKDQNTNSCCDAPKTSRINVNEKDQTTKIKDQTTHPLMGDPPLSRVAHELRDVGDDGAAVGSTRNDVVHLDQNTKIKVQTTEIKEQTSNIKLQI</sequence>